<dbReference type="InterPro" id="IPR016195">
    <property type="entry name" value="Pol/histidinol_Pase-like"/>
</dbReference>
<comment type="catalytic activity">
    <reaction evidence="7 8">
        <text>L-histidinol phosphate + H2O = L-histidinol + phosphate</text>
        <dbReference type="Rhea" id="RHEA:14465"/>
        <dbReference type="ChEBI" id="CHEBI:15377"/>
        <dbReference type="ChEBI" id="CHEBI:43474"/>
        <dbReference type="ChEBI" id="CHEBI:57699"/>
        <dbReference type="ChEBI" id="CHEBI:57980"/>
        <dbReference type="EC" id="3.1.3.15"/>
    </reaction>
</comment>
<dbReference type="PANTHER" id="PTHR21039:SF0">
    <property type="entry name" value="HISTIDINOL-PHOSPHATASE"/>
    <property type="match status" value="1"/>
</dbReference>
<dbReference type="SUPFAM" id="SSF89550">
    <property type="entry name" value="PHP domain-like"/>
    <property type="match status" value="1"/>
</dbReference>
<dbReference type="AlphaFoldDB" id="A0A840E776"/>
<evidence type="ECO:0000256" key="1">
    <source>
        <dbReference type="ARBA" id="ARBA00004970"/>
    </source>
</evidence>
<dbReference type="RefSeq" id="WP_183496048.1">
    <property type="nucleotide sequence ID" value="NZ_JACIFF010000006.1"/>
</dbReference>
<feature type="domain" description="PHP" evidence="9">
    <location>
        <begin position="5"/>
        <end position="207"/>
    </location>
</feature>
<name>A0A840E776_9BACT</name>
<keyword evidence="6 8" id="KW-0368">Histidine biosynthesis</keyword>
<comment type="pathway">
    <text evidence="1 8">Amino-acid biosynthesis; L-histidine biosynthesis; L-histidine from 5-phospho-alpha-D-ribose 1-diphosphate: step 8/9.</text>
</comment>
<dbReference type="InterPro" id="IPR010140">
    <property type="entry name" value="Histidinol_P_phosphatase_HisJ"/>
</dbReference>
<dbReference type="EC" id="3.1.3.15" evidence="3 8"/>
<dbReference type="UniPathway" id="UPA00031">
    <property type="reaction ID" value="UER00013"/>
</dbReference>
<comment type="similarity">
    <text evidence="2 8">Belongs to the PHP hydrolase family. HisK subfamily.</text>
</comment>
<evidence type="ECO:0000256" key="6">
    <source>
        <dbReference type="ARBA" id="ARBA00023102"/>
    </source>
</evidence>
<evidence type="ECO:0000256" key="4">
    <source>
        <dbReference type="ARBA" id="ARBA00022605"/>
    </source>
</evidence>
<sequence>MKTNHHAHTRFSDGVGEPADYVRQALTEGLTSYGFSDHAPIPSGDIGSMKLHELGEYGKEIDRLRDLHAHEITLHKSLEVDYLPGVMNVNSPHILAAGLDYTIGAVHYVGYLSEGEPWSFQRPNPVFERGISTIFGDSPRRMVERYYALVREMVELHPPDVVAHLDRIKRRNVNGAYWDEHADWYVAAVEETLDAIAGADLIMEVNTRGIYLNEISDTYPSYWIVRRAHARGIKLQVNSDAHQPRHIVGGFRETYAGLRSLGVEAVWEFKDGGFRPAELLVTSPS</sequence>
<dbReference type="CDD" id="cd12110">
    <property type="entry name" value="PHP_HisPPase_Hisj_like"/>
    <property type="match status" value="1"/>
</dbReference>
<evidence type="ECO:0000313" key="11">
    <source>
        <dbReference type="Proteomes" id="UP000576209"/>
    </source>
</evidence>
<evidence type="ECO:0000256" key="8">
    <source>
        <dbReference type="RuleBase" id="RU366003"/>
    </source>
</evidence>
<comment type="caution">
    <text evidence="10">The sequence shown here is derived from an EMBL/GenBank/DDBJ whole genome shotgun (WGS) entry which is preliminary data.</text>
</comment>
<evidence type="ECO:0000256" key="2">
    <source>
        <dbReference type="ARBA" id="ARBA00009152"/>
    </source>
</evidence>
<evidence type="ECO:0000256" key="3">
    <source>
        <dbReference type="ARBA" id="ARBA00013085"/>
    </source>
</evidence>
<keyword evidence="4 8" id="KW-0028">Amino-acid biosynthesis</keyword>
<dbReference type="GO" id="GO:0000105">
    <property type="term" value="P:L-histidine biosynthetic process"/>
    <property type="evidence" value="ECO:0007669"/>
    <property type="project" value="UniProtKB-UniRule"/>
</dbReference>
<accession>A0A840E776</accession>
<evidence type="ECO:0000256" key="7">
    <source>
        <dbReference type="ARBA" id="ARBA00049158"/>
    </source>
</evidence>
<dbReference type="Proteomes" id="UP000576209">
    <property type="component" value="Unassembled WGS sequence"/>
</dbReference>
<organism evidence="10 11">
    <name type="scientific">Neolewinella aquimaris</name>
    <dbReference type="NCBI Taxonomy" id="1835722"/>
    <lineage>
        <taxon>Bacteria</taxon>
        <taxon>Pseudomonadati</taxon>
        <taxon>Bacteroidota</taxon>
        <taxon>Saprospiria</taxon>
        <taxon>Saprospirales</taxon>
        <taxon>Lewinellaceae</taxon>
        <taxon>Neolewinella</taxon>
    </lineage>
</organism>
<dbReference type="GO" id="GO:0005737">
    <property type="term" value="C:cytoplasm"/>
    <property type="evidence" value="ECO:0007669"/>
    <property type="project" value="TreeGrafter"/>
</dbReference>
<reference evidence="10 11" key="1">
    <citation type="submission" date="2020-08" db="EMBL/GenBank/DDBJ databases">
        <title>Genomic Encyclopedia of Type Strains, Phase IV (KMG-IV): sequencing the most valuable type-strain genomes for metagenomic binning, comparative biology and taxonomic classification.</title>
        <authorList>
            <person name="Goeker M."/>
        </authorList>
    </citation>
    <scope>NUCLEOTIDE SEQUENCE [LARGE SCALE GENOMIC DNA]</scope>
    <source>
        <strain evidence="10 11">DSM 105137</strain>
    </source>
</reference>
<evidence type="ECO:0000256" key="5">
    <source>
        <dbReference type="ARBA" id="ARBA00022801"/>
    </source>
</evidence>
<proteinExistence type="inferred from homology"/>
<evidence type="ECO:0000313" key="10">
    <source>
        <dbReference type="EMBL" id="MBB4079803.1"/>
    </source>
</evidence>
<dbReference type="PANTHER" id="PTHR21039">
    <property type="entry name" value="HISTIDINOL PHOSPHATASE-RELATED"/>
    <property type="match status" value="1"/>
</dbReference>
<keyword evidence="11" id="KW-1185">Reference proteome</keyword>
<gene>
    <name evidence="10" type="ORF">GGR28_002430</name>
</gene>
<dbReference type="Pfam" id="PF02811">
    <property type="entry name" value="PHP"/>
    <property type="match status" value="1"/>
</dbReference>
<dbReference type="NCBIfam" id="TIGR01856">
    <property type="entry name" value="hisJ_fam"/>
    <property type="match status" value="1"/>
</dbReference>
<dbReference type="GO" id="GO:0004401">
    <property type="term" value="F:histidinol-phosphatase activity"/>
    <property type="evidence" value="ECO:0007669"/>
    <property type="project" value="UniProtKB-UniRule"/>
</dbReference>
<keyword evidence="5 8" id="KW-0378">Hydrolase</keyword>
<evidence type="ECO:0000259" key="9">
    <source>
        <dbReference type="Pfam" id="PF02811"/>
    </source>
</evidence>
<dbReference type="Gene3D" id="3.20.20.140">
    <property type="entry name" value="Metal-dependent hydrolases"/>
    <property type="match status" value="1"/>
</dbReference>
<dbReference type="InterPro" id="IPR004013">
    <property type="entry name" value="PHP_dom"/>
</dbReference>
<dbReference type="EMBL" id="JACIFF010000006">
    <property type="protein sequence ID" value="MBB4079803.1"/>
    <property type="molecule type" value="Genomic_DNA"/>
</dbReference>
<protein>
    <recommendedName>
        <fullName evidence="3 8">Histidinol-phosphatase</fullName>
        <shortName evidence="8">HolPase</shortName>
        <ecNumber evidence="3 8">3.1.3.15</ecNumber>
    </recommendedName>
</protein>